<sequence>MVRASPWLRDGRSTLGLPRTASVEEIKKRYRELVRSHHPDVSKEKDAAEKFKKISAAYEELMKTKKEGDQPQTHHGRHRRAGPFWFTEEMRQRAREARSDFAKVKRETDESRELWEKREEEFRKGGGSRCPHTHSSHGRSSAASSQRPQGGGPTETPAGDHTAWRNGEDPAGKAGEGPSRQMREEMEAREWQEKIERLWRETETQRRHDAWDRGHVSTQRETHSPGTEGAPQSRSPGGASSIPPPPSSPESVWEEQDRRARKFFLFVQLPFFVLLPLWLYWKFGASGRWAKGVSSGTSGKTETRQRCEEDGGEKG</sequence>
<dbReference type="PANTHER" id="PTHR43096">
    <property type="entry name" value="DNAJ HOMOLOG 1, MITOCHONDRIAL-RELATED"/>
    <property type="match status" value="1"/>
</dbReference>
<proteinExistence type="predicted"/>
<feature type="compositionally biased region" description="Basic and acidic residues" evidence="2">
    <location>
        <begin position="301"/>
        <end position="315"/>
    </location>
</feature>
<protein>
    <recommendedName>
        <fullName evidence="4">J domain-containing protein</fullName>
    </recommendedName>
</protein>
<dbReference type="CDD" id="cd06257">
    <property type="entry name" value="DnaJ"/>
    <property type="match status" value="1"/>
</dbReference>
<dbReference type="Pfam" id="PF00226">
    <property type="entry name" value="DnaJ"/>
    <property type="match status" value="1"/>
</dbReference>
<dbReference type="InterPro" id="IPR001623">
    <property type="entry name" value="DnaJ_domain"/>
</dbReference>
<dbReference type="GO" id="GO:0005737">
    <property type="term" value="C:cytoplasm"/>
    <property type="evidence" value="ECO:0007669"/>
    <property type="project" value="TreeGrafter"/>
</dbReference>
<feature type="domain" description="J" evidence="4">
    <location>
        <begin position="10"/>
        <end position="82"/>
    </location>
</feature>
<accession>A0A0G4I695</accession>
<dbReference type="SUPFAM" id="SSF46565">
    <property type="entry name" value="Chaperone J-domain"/>
    <property type="match status" value="1"/>
</dbReference>
<dbReference type="PRINTS" id="PR00625">
    <property type="entry name" value="JDOMAIN"/>
</dbReference>
<keyword evidence="3" id="KW-1133">Transmembrane helix</keyword>
<reference evidence="5" key="1">
    <citation type="submission" date="2014-11" db="EMBL/GenBank/DDBJ databases">
        <authorList>
            <person name="Otto D Thomas"/>
            <person name="Naeem Raeece"/>
        </authorList>
    </citation>
    <scope>NUCLEOTIDE SEQUENCE</scope>
</reference>
<dbReference type="Gene3D" id="1.10.287.110">
    <property type="entry name" value="DnaJ domain"/>
    <property type="match status" value="1"/>
</dbReference>
<dbReference type="InterPro" id="IPR036869">
    <property type="entry name" value="J_dom_sf"/>
</dbReference>
<feature type="compositionally biased region" description="Basic and acidic residues" evidence="2">
    <location>
        <begin position="162"/>
        <end position="171"/>
    </location>
</feature>
<keyword evidence="3" id="KW-0472">Membrane</keyword>
<evidence type="ECO:0000256" key="3">
    <source>
        <dbReference type="SAM" id="Phobius"/>
    </source>
</evidence>
<dbReference type="VEuPathDB" id="CryptoDB:Cvel_1886"/>
<feature type="compositionally biased region" description="Basic and acidic residues" evidence="2">
    <location>
        <begin position="181"/>
        <end position="223"/>
    </location>
</feature>
<dbReference type="EMBL" id="CDMZ01005280">
    <property type="protein sequence ID" value="CEM52534.1"/>
    <property type="molecule type" value="Genomic_DNA"/>
</dbReference>
<gene>
    <name evidence="5" type="ORF">Cvel_1886</name>
</gene>
<feature type="compositionally biased region" description="Basic and acidic residues" evidence="2">
    <location>
        <begin position="88"/>
        <end position="124"/>
    </location>
</feature>
<feature type="region of interest" description="Disordered" evidence="2">
    <location>
        <begin position="290"/>
        <end position="315"/>
    </location>
</feature>
<dbReference type="PANTHER" id="PTHR43096:SF52">
    <property type="entry name" value="DNAJ HOMOLOG 1, MITOCHONDRIAL-RELATED"/>
    <property type="match status" value="1"/>
</dbReference>
<feature type="region of interest" description="Disordered" evidence="2">
    <location>
        <begin position="63"/>
        <end position="255"/>
    </location>
</feature>
<dbReference type="PROSITE" id="PS50076">
    <property type="entry name" value="DNAJ_2"/>
    <property type="match status" value="1"/>
</dbReference>
<evidence type="ECO:0000259" key="4">
    <source>
        <dbReference type="PROSITE" id="PS50076"/>
    </source>
</evidence>
<keyword evidence="1" id="KW-0143">Chaperone</keyword>
<evidence type="ECO:0000313" key="5">
    <source>
        <dbReference type="EMBL" id="CEM52534.1"/>
    </source>
</evidence>
<feature type="transmembrane region" description="Helical" evidence="3">
    <location>
        <begin position="263"/>
        <end position="281"/>
    </location>
</feature>
<evidence type="ECO:0000256" key="2">
    <source>
        <dbReference type="SAM" id="MobiDB-lite"/>
    </source>
</evidence>
<evidence type="ECO:0000256" key="1">
    <source>
        <dbReference type="ARBA" id="ARBA00023186"/>
    </source>
</evidence>
<dbReference type="GO" id="GO:0051082">
    <property type="term" value="F:unfolded protein binding"/>
    <property type="evidence" value="ECO:0007669"/>
    <property type="project" value="TreeGrafter"/>
</dbReference>
<organism evidence="5">
    <name type="scientific">Chromera velia CCMP2878</name>
    <dbReference type="NCBI Taxonomy" id="1169474"/>
    <lineage>
        <taxon>Eukaryota</taxon>
        <taxon>Sar</taxon>
        <taxon>Alveolata</taxon>
        <taxon>Colpodellida</taxon>
        <taxon>Chromeraceae</taxon>
        <taxon>Chromera</taxon>
    </lineage>
</organism>
<dbReference type="AlphaFoldDB" id="A0A0G4I695"/>
<keyword evidence="3" id="KW-0812">Transmembrane</keyword>
<name>A0A0G4I695_9ALVE</name>
<dbReference type="SMART" id="SM00271">
    <property type="entry name" value="DnaJ"/>
    <property type="match status" value="1"/>
</dbReference>
<dbReference type="GO" id="GO:0042026">
    <property type="term" value="P:protein refolding"/>
    <property type="evidence" value="ECO:0007669"/>
    <property type="project" value="TreeGrafter"/>
</dbReference>